<keyword evidence="2 4" id="KW-0479">Metal-binding</keyword>
<dbReference type="SUPFAM" id="SSF48431">
    <property type="entry name" value="Lipovitellin-phosvitin complex, superhelical domain"/>
    <property type="match status" value="1"/>
</dbReference>
<keyword evidence="3 4" id="KW-0408">Iron</keyword>
<dbReference type="Gene3D" id="1.10.760.10">
    <property type="entry name" value="Cytochrome c-like domain"/>
    <property type="match status" value="1"/>
</dbReference>
<protein>
    <submittedName>
        <fullName evidence="7">C-type cytochrome</fullName>
    </submittedName>
</protein>
<dbReference type="Pfam" id="PF23500">
    <property type="entry name" value="DUF7133"/>
    <property type="match status" value="1"/>
</dbReference>
<dbReference type="SUPFAM" id="SSF48371">
    <property type="entry name" value="ARM repeat"/>
    <property type="match status" value="1"/>
</dbReference>
<dbReference type="RefSeq" id="WP_302039378.1">
    <property type="nucleotide sequence ID" value="NZ_JAUKPO010000012.1"/>
</dbReference>
<dbReference type="Gene3D" id="2.120.10.30">
    <property type="entry name" value="TolB, C-terminal domain"/>
    <property type="match status" value="1"/>
</dbReference>
<dbReference type="InterPro" id="IPR011042">
    <property type="entry name" value="6-blade_b-propeller_TolB-like"/>
</dbReference>
<organism evidence="7 8">
    <name type="scientific">Rhodocytophaga aerolata</name>
    <dbReference type="NCBI Taxonomy" id="455078"/>
    <lineage>
        <taxon>Bacteria</taxon>
        <taxon>Pseudomonadati</taxon>
        <taxon>Bacteroidota</taxon>
        <taxon>Cytophagia</taxon>
        <taxon>Cytophagales</taxon>
        <taxon>Rhodocytophagaceae</taxon>
        <taxon>Rhodocytophaga</taxon>
    </lineage>
</organism>
<dbReference type="EMBL" id="JAUKPO010000012">
    <property type="protein sequence ID" value="MDO1448577.1"/>
    <property type="molecule type" value="Genomic_DNA"/>
</dbReference>
<keyword evidence="1 4" id="KW-0349">Heme</keyword>
<evidence type="ECO:0000256" key="3">
    <source>
        <dbReference type="ARBA" id="ARBA00023004"/>
    </source>
</evidence>
<reference evidence="7" key="1">
    <citation type="submission" date="2023-07" db="EMBL/GenBank/DDBJ databases">
        <title>The genome sequence of Rhodocytophaga aerolata KACC 12507.</title>
        <authorList>
            <person name="Zhang X."/>
        </authorList>
    </citation>
    <scope>NUCLEOTIDE SEQUENCE</scope>
    <source>
        <strain evidence="7">KACC 12507</strain>
    </source>
</reference>
<gene>
    <name evidence="7" type="ORF">Q0590_20035</name>
</gene>
<sequence>MIPKPNLIKDTSEKEANYRKSIWAIPPAIVALSLVISTAYQPSYDLNKKEQVYDTLYSKLTDEEKRLPENALKGLKVAEGLEAQLFAHEPMLTNPTNIDVDHRGRVWVCEAYNYRPAITGNPTKSEGDRILILEDTDGDSKADKQTVFYQGPELASPLGIWVMGNKAIVSQSPYVWLFTDTDGDDKADKKEVIFQGIEGEQHDHGMHAFTFGPDGKLYFNFGNSGEQLKDAQGNVIKDIDGNEISPKNYKQGMVFRSNPDFTDLEVLGHNFRNNYEVAVDSYGTMWQSDNDDDGNKGVRINYVMEHGNYGYTDEITGAGWRAKRTNMEKEIPLQHWHLNDPGVVPNLLQTGAGSPTGMVVYEGRLLPKTFWDQMIHTDAGPNVVRSYPVTKEGAGYKASIVNILEGVRDQWFRPSDVCVAPDGSLIISDWYDPGVGGHQAGDLNRGRIYRVAPPKTAYTMPKLDLTSVDGAIEALQNPNLSVRYQAWQALNGMGAKAEKKLAKLYKNAENPRMKARSLWLLSKIEGKGKKYIDMALKDANADLRITGLRAAREMKMDIVPYIKQLANDTDAQVRREAVIALRTTKSPEAAQLWATLASQYDGKDRWYLEALGIGADKQWDSFYPAWLKQAGNNPLDKPANRDIIWRARTGQAIPLLAQLASDPSTALDNRLRYFRAFDFNPDGAAKSAALIKMLEGNSPDQAQISQLVLSHLDPKHIRNSPVAMSALQASLDAVAGTQEFVEMVTRYELKEENPRLLKLALAESNSNVGRSAATTLMKQGGKELIKATINGKDEKEAIGVLTALRGVGSEESIQLLEEVALNNSYSLNMRREAAQAIGGSYNGEDRTLELLKTNKLPDELKAAAVSGVSNAWRKSVRTEAAGYLGNTAAAASGKTTPSLNELLKVKGDAKNGQVVFSRTCSTCHQVNGQGMDFGPKLSEIGSKLPKEAQYISILHPDAGISFGYEGYIIKMKDGSTNAGIIASRTETDIDLKQPGGTTMKLKTKDVASMKQMDNSMMPSGLENTMSTQELADLVEYLMSLKKTS</sequence>
<dbReference type="SUPFAM" id="SSF50952">
    <property type="entry name" value="Soluble quinoprotein glucose dehydrogenase"/>
    <property type="match status" value="1"/>
</dbReference>
<comment type="caution">
    <text evidence="7">The sequence shown here is derived from an EMBL/GenBank/DDBJ whole genome shotgun (WGS) entry which is preliminary data.</text>
</comment>
<dbReference type="InterPro" id="IPR013427">
    <property type="entry name" value="Haem-bd_dom_put"/>
</dbReference>
<dbReference type="Pfam" id="PF13646">
    <property type="entry name" value="HEAT_2"/>
    <property type="match status" value="1"/>
</dbReference>
<dbReference type="Pfam" id="PF00034">
    <property type="entry name" value="Cytochrom_C"/>
    <property type="match status" value="1"/>
</dbReference>
<dbReference type="InterPro" id="IPR013428">
    <property type="entry name" value="Membrane-bound_put_N"/>
</dbReference>
<keyword evidence="5" id="KW-0812">Transmembrane</keyword>
<evidence type="ECO:0000256" key="4">
    <source>
        <dbReference type="PROSITE-ProRule" id="PRU00433"/>
    </source>
</evidence>
<dbReference type="InterPro" id="IPR009056">
    <property type="entry name" value="Cyt_c-like_dom"/>
</dbReference>
<accession>A0ABT8R914</accession>
<feature type="domain" description="Cytochrome c" evidence="6">
    <location>
        <begin position="907"/>
        <end position="1041"/>
    </location>
</feature>
<dbReference type="SUPFAM" id="SSF46626">
    <property type="entry name" value="Cytochrome c"/>
    <property type="match status" value="1"/>
</dbReference>
<dbReference type="InterPro" id="IPR011030">
    <property type="entry name" value="Lipovitellin_superhlx_dom"/>
</dbReference>
<keyword evidence="5" id="KW-0472">Membrane</keyword>
<dbReference type="InterPro" id="IPR011041">
    <property type="entry name" value="Quinoprot_gluc/sorb_DH_b-prop"/>
</dbReference>
<dbReference type="InterPro" id="IPR016024">
    <property type="entry name" value="ARM-type_fold"/>
</dbReference>
<evidence type="ECO:0000313" key="8">
    <source>
        <dbReference type="Proteomes" id="UP001168528"/>
    </source>
</evidence>
<proteinExistence type="predicted"/>
<dbReference type="NCBIfam" id="TIGR02603">
    <property type="entry name" value="CxxCH_TIGR02603"/>
    <property type="match status" value="1"/>
</dbReference>
<keyword evidence="8" id="KW-1185">Reference proteome</keyword>
<feature type="transmembrane region" description="Helical" evidence="5">
    <location>
        <begin position="21"/>
        <end position="40"/>
    </location>
</feature>
<dbReference type="Gene3D" id="1.25.10.10">
    <property type="entry name" value="Leucine-rich Repeat Variant"/>
    <property type="match status" value="2"/>
</dbReference>
<evidence type="ECO:0000259" key="6">
    <source>
        <dbReference type="PROSITE" id="PS51007"/>
    </source>
</evidence>
<dbReference type="PROSITE" id="PS51007">
    <property type="entry name" value="CYTC"/>
    <property type="match status" value="1"/>
</dbReference>
<dbReference type="NCBIfam" id="TIGR02604">
    <property type="entry name" value="Piru_Ver_Nterm"/>
    <property type="match status" value="1"/>
</dbReference>
<dbReference type="Proteomes" id="UP001168528">
    <property type="component" value="Unassembled WGS sequence"/>
</dbReference>
<dbReference type="PANTHER" id="PTHR33546">
    <property type="entry name" value="LARGE, MULTIFUNCTIONAL SECRETED PROTEIN-RELATED"/>
    <property type="match status" value="1"/>
</dbReference>
<dbReference type="PANTHER" id="PTHR33546:SF1">
    <property type="entry name" value="LARGE, MULTIFUNCTIONAL SECRETED PROTEIN"/>
    <property type="match status" value="1"/>
</dbReference>
<evidence type="ECO:0000256" key="5">
    <source>
        <dbReference type="SAM" id="Phobius"/>
    </source>
</evidence>
<evidence type="ECO:0000313" key="7">
    <source>
        <dbReference type="EMBL" id="MDO1448577.1"/>
    </source>
</evidence>
<evidence type="ECO:0000256" key="1">
    <source>
        <dbReference type="ARBA" id="ARBA00022617"/>
    </source>
</evidence>
<dbReference type="InterPro" id="IPR036909">
    <property type="entry name" value="Cyt_c-like_dom_sf"/>
</dbReference>
<dbReference type="InterPro" id="IPR011989">
    <property type="entry name" value="ARM-like"/>
</dbReference>
<name>A0ABT8R914_9BACT</name>
<dbReference type="InterPro" id="IPR055557">
    <property type="entry name" value="DUF7133"/>
</dbReference>
<evidence type="ECO:0000256" key="2">
    <source>
        <dbReference type="ARBA" id="ARBA00022723"/>
    </source>
</evidence>
<keyword evidence="5" id="KW-1133">Transmembrane helix</keyword>